<dbReference type="GO" id="GO:0003924">
    <property type="term" value="F:GTPase activity"/>
    <property type="evidence" value="ECO:0007669"/>
    <property type="project" value="InterPro"/>
</dbReference>
<dbReference type="InterPro" id="IPR000795">
    <property type="entry name" value="T_Tr_GTP-bd_dom"/>
</dbReference>
<dbReference type="InterPro" id="IPR027417">
    <property type="entry name" value="P-loop_NTPase"/>
</dbReference>
<dbReference type="Proteomes" id="UP000631114">
    <property type="component" value="Unassembled WGS sequence"/>
</dbReference>
<dbReference type="PANTHER" id="PTHR43721:SF22">
    <property type="entry name" value="ELONGATION FACTOR TU, MITOCHONDRIAL"/>
    <property type="match status" value="1"/>
</dbReference>
<dbReference type="EMBL" id="JADFTS010000004">
    <property type="protein sequence ID" value="KAF9612160.1"/>
    <property type="molecule type" value="Genomic_DNA"/>
</dbReference>
<comment type="caution">
    <text evidence="2">The sequence shown here is derived from an EMBL/GenBank/DDBJ whole genome shotgun (WGS) entry which is preliminary data.</text>
</comment>
<evidence type="ECO:0000313" key="3">
    <source>
        <dbReference type="Proteomes" id="UP000631114"/>
    </source>
</evidence>
<reference evidence="2 3" key="1">
    <citation type="submission" date="2020-10" db="EMBL/GenBank/DDBJ databases">
        <title>The Coptis chinensis genome and diversification of protoberbering-type alkaloids.</title>
        <authorList>
            <person name="Wang B."/>
            <person name="Shu S."/>
            <person name="Song C."/>
            <person name="Liu Y."/>
        </authorList>
    </citation>
    <scope>NUCLEOTIDE SEQUENCE [LARGE SCALE GENOMIC DNA]</scope>
    <source>
        <strain evidence="2">HL-2020</strain>
        <tissue evidence="2">Leaf</tissue>
    </source>
</reference>
<dbReference type="Pfam" id="PF00009">
    <property type="entry name" value="GTP_EFTU"/>
    <property type="match status" value="1"/>
</dbReference>
<gene>
    <name evidence="2" type="ORF">IFM89_038348</name>
</gene>
<keyword evidence="3" id="KW-1185">Reference proteome</keyword>
<dbReference type="SUPFAM" id="SSF52540">
    <property type="entry name" value="P-loop containing nucleoside triphosphate hydrolases"/>
    <property type="match status" value="1"/>
</dbReference>
<dbReference type="GO" id="GO:0003746">
    <property type="term" value="F:translation elongation factor activity"/>
    <property type="evidence" value="ECO:0007669"/>
    <property type="project" value="TreeGrafter"/>
</dbReference>
<accession>A0A835LYF5</accession>
<dbReference type="Gene3D" id="3.40.50.300">
    <property type="entry name" value="P-loop containing nucleotide triphosphate hydrolases"/>
    <property type="match status" value="1"/>
</dbReference>
<evidence type="ECO:0000313" key="2">
    <source>
        <dbReference type="EMBL" id="KAF9612160.1"/>
    </source>
</evidence>
<organism evidence="2 3">
    <name type="scientific">Coptis chinensis</name>
    <dbReference type="NCBI Taxonomy" id="261450"/>
    <lineage>
        <taxon>Eukaryota</taxon>
        <taxon>Viridiplantae</taxon>
        <taxon>Streptophyta</taxon>
        <taxon>Embryophyta</taxon>
        <taxon>Tracheophyta</taxon>
        <taxon>Spermatophyta</taxon>
        <taxon>Magnoliopsida</taxon>
        <taxon>Ranunculales</taxon>
        <taxon>Ranunculaceae</taxon>
        <taxon>Coptidoideae</taxon>
        <taxon>Coptis</taxon>
    </lineage>
</organism>
<protein>
    <recommendedName>
        <fullName evidence="1">Tr-type G domain-containing protein</fullName>
    </recommendedName>
</protein>
<dbReference type="PANTHER" id="PTHR43721">
    <property type="entry name" value="ELONGATION FACTOR TU-RELATED"/>
    <property type="match status" value="1"/>
</dbReference>
<proteinExistence type="predicted"/>
<dbReference type="InterPro" id="IPR050055">
    <property type="entry name" value="EF-Tu_GTPase"/>
</dbReference>
<dbReference type="OrthoDB" id="1927402at2759"/>
<dbReference type="AlphaFoldDB" id="A0A835LYF5"/>
<evidence type="ECO:0000259" key="1">
    <source>
        <dbReference type="Pfam" id="PF00009"/>
    </source>
</evidence>
<name>A0A835LYF5_9MAGN</name>
<feature type="domain" description="Tr-type G" evidence="1">
    <location>
        <begin position="21"/>
        <end position="75"/>
    </location>
</feature>
<dbReference type="GO" id="GO:0005525">
    <property type="term" value="F:GTP binding"/>
    <property type="evidence" value="ECO:0007669"/>
    <property type="project" value="InterPro"/>
</dbReference>
<dbReference type="GO" id="GO:0070125">
    <property type="term" value="P:mitochondrial translational elongation"/>
    <property type="evidence" value="ECO:0007669"/>
    <property type="project" value="TreeGrafter"/>
</dbReference>
<sequence length="78" mass="8716">MWECMVALPSSLKSLLKLRRPHLNVGTIGYVDHEKTTLTAAITKVLAEEGKAKTLAFDEIDKAPAQRQRRITISIVKN</sequence>
<dbReference type="GO" id="GO:0005739">
    <property type="term" value="C:mitochondrion"/>
    <property type="evidence" value="ECO:0007669"/>
    <property type="project" value="TreeGrafter"/>
</dbReference>